<evidence type="ECO:0008006" key="4">
    <source>
        <dbReference type="Google" id="ProtNLM"/>
    </source>
</evidence>
<dbReference type="InterPro" id="IPR011012">
    <property type="entry name" value="Longin-like_dom_sf"/>
</dbReference>
<name>A0A427B473_ENSVE</name>
<dbReference type="Proteomes" id="UP000287651">
    <property type="component" value="Unassembled WGS sequence"/>
</dbReference>
<feature type="region of interest" description="Disordered" evidence="1">
    <location>
        <begin position="267"/>
        <end position="286"/>
    </location>
</feature>
<evidence type="ECO:0000313" key="2">
    <source>
        <dbReference type="EMBL" id="RRT83272.1"/>
    </source>
</evidence>
<comment type="caution">
    <text evidence="2">The sequence shown here is derived from an EMBL/GenBank/DDBJ whole genome shotgun (WGS) entry which is preliminary data.</text>
</comment>
<reference evidence="2 3" key="1">
    <citation type="journal article" date="2014" name="Agronomy (Basel)">
        <title>A Draft Genome Sequence for Ensete ventricosum, the Drought-Tolerant Tree Against Hunger.</title>
        <authorList>
            <person name="Harrison J."/>
            <person name="Moore K.A."/>
            <person name="Paszkiewicz K."/>
            <person name="Jones T."/>
            <person name="Grant M."/>
            <person name="Ambacheew D."/>
            <person name="Muzemil S."/>
            <person name="Studholme D.J."/>
        </authorList>
    </citation>
    <scope>NUCLEOTIDE SEQUENCE [LARGE SCALE GENOMIC DNA]</scope>
</reference>
<dbReference type="Gene3D" id="3.30.450.50">
    <property type="entry name" value="Longin domain"/>
    <property type="match status" value="1"/>
</dbReference>
<dbReference type="EMBL" id="AMZH03000528">
    <property type="protein sequence ID" value="RRT83272.1"/>
    <property type="molecule type" value="Genomic_DNA"/>
</dbReference>
<dbReference type="PANTHER" id="PTHR47461">
    <property type="entry name" value="PHYTOLONGIN PHYL1.2"/>
    <property type="match status" value="1"/>
</dbReference>
<evidence type="ECO:0000313" key="3">
    <source>
        <dbReference type="Proteomes" id="UP000287651"/>
    </source>
</evidence>
<dbReference type="GO" id="GO:0016020">
    <property type="term" value="C:membrane"/>
    <property type="evidence" value="ECO:0007669"/>
    <property type="project" value="InterPro"/>
</dbReference>
<dbReference type="PANTHER" id="PTHR47461:SF3">
    <property type="entry name" value="PHYTOLONGIN PHYL2.2"/>
    <property type="match status" value="1"/>
</dbReference>
<evidence type="ECO:0000256" key="1">
    <source>
        <dbReference type="SAM" id="MobiDB-lite"/>
    </source>
</evidence>
<sequence>MIPVSDPNPILYACVAHGTTILAELSSAEAGGGGGDDDLPSGHAAGCLATVPRFHRHYSHTAGGRIYAFLMAEPLVFFAIADEAVLGKPRALLFLRRLRDAFSSSAVRRRRTASGGDGSDPLPHLCLQEDFLPELRRLVQSVPAQDEEPPPPRPCLPPPAANPRPSDSDEDQKVKEKKGGKGKRKMVISVVNRDVVDSDPGNGGSKSVQKAWRQHVRTIILIDLVVCCFLLGVWVSICRGFDGMNTGPYQIRAWNRGLPFSRLASAIRPSAPDDDGRRDTPPSSVGAREVMDLDLDLDHPDSWPFDPLALIASPTSFPFPSPPSPLWLFEDRAFDASALIADCQRLLAG</sequence>
<protein>
    <recommendedName>
        <fullName evidence="4">Longin domain-containing protein</fullName>
    </recommendedName>
</protein>
<accession>A0A427B473</accession>
<feature type="region of interest" description="Disordered" evidence="1">
    <location>
        <begin position="142"/>
        <end position="188"/>
    </location>
</feature>
<proteinExistence type="predicted"/>
<dbReference type="InterPro" id="IPR044783">
    <property type="entry name" value="PHYL"/>
</dbReference>
<dbReference type="AlphaFoldDB" id="A0A427B473"/>
<dbReference type="SUPFAM" id="SSF64356">
    <property type="entry name" value="SNARE-like"/>
    <property type="match status" value="1"/>
</dbReference>
<gene>
    <name evidence="2" type="ORF">B296_00018095</name>
</gene>
<organism evidence="2 3">
    <name type="scientific">Ensete ventricosum</name>
    <name type="common">Abyssinian banana</name>
    <name type="synonym">Musa ensete</name>
    <dbReference type="NCBI Taxonomy" id="4639"/>
    <lineage>
        <taxon>Eukaryota</taxon>
        <taxon>Viridiplantae</taxon>
        <taxon>Streptophyta</taxon>
        <taxon>Embryophyta</taxon>
        <taxon>Tracheophyta</taxon>
        <taxon>Spermatophyta</taxon>
        <taxon>Magnoliopsida</taxon>
        <taxon>Liliopsida</taxon>
        <taxon>Zingiberales</taxon>
        <taxon>Musaceae</taxon>
        <taxon>Ensete</taxon>
    </lineage>
</organism>
<feature type="compositionally biased region" description="Pro residues" evidence="1">
    <location>
        <begin position="151"/>
        <end position="162"/>
    </location>
</feature>